<dbReference type="Pfam" id="PF11042">
    <property type="entry name" value="DUF2750"/>
    <property type="match status" value="1"/>
</dbReference>
<accession>A0A918K4F0</accession>
<protein>
    <recommendedName>
        <fullName evidence="3">DUF2750 domain-containing protein</fullName>
    </recommendedName>
</protein>
<evidence type="ECO:0008006" key="3">
    <source>
        <dbReference type="Google" id="ProtNLM"/>
    </source>
</evidence>
<dbReference type="EMBL" id="BMXR01000002">
    <property type="protein sequence ID" value="GGX43807.1"/>
    <property type="molecule type" value="Genomic_DNA"/>
</dbReference>
<name>A0A918K4F0_9GAMM</name>
<reference evidence="1" key="2">
    <citation type="submission" date="2020-09" db="EMBL/GenBank/DDBJ databases">
        <authorList>
            <person name="Sun Q."/>
            <person name="Kim S."/>
        </authorList>
    </citation>
    <scope>NUCLEOTIDE SEQUENCE</scope>
    <source>
        <strain evidence="1">KCTC 22169</strain>
    </source>
</reference>
<dbReference type="InterPro" id="IPR021284">
    <property type="entry name" value="DUF2750"/>
</dbReference>
<dbReference type="Proteomes" id="UP000626148">
    <property type="component" value="Unassembled WGS sequence"/>
</dbReference>
<sequence>MSPEDQKALSNLSAEERYDYLLDAIIKNEQVWTLQSVDGVVLMSSDRVECLPIWPHAELAKEWASGDWDDCYPASIDLDSWMSRWLPGMEEDGYSLAMFPSVNEEGIVMTPAELRDQLETED</sequence>
<comment type="caution">
    <text evidence="1">The sequence shown here is derived from an EMBL/GenBank/DDBJ whole genome shotgun (WGS) entry which is preliminary data.</text>
</comment>
<reference evidence="1" key="1">
    <citation type="journal article" date="2014" name="Int. J. Syst. Evol. Microbiol.">
        <title>Complete genome sequence of Corynebacterium casei LMG S-19264T (=DSM 44701T), isolated from a smear-ripened cheese.</title>
        <authorList>
            <consortium name="US DOE Joint Genome Institute (JGI-PGF)"/>
            <person name="Walter F."/>
            <person name="Albersmeier A."/>
            <person name="Kalinowski J."/>
            <person name="Ruckert C."/>
        </authorList>
    </citation>
    <scope>NUCLEOTIDE SEQUENCE</scope>
    <source>
        <strain evidence="1">KCTC 22169</strain>
    </source>
</reference>
<evidence type="ECO:0000313" key="2">
    <source>
        <dbReference type="Proteomes" id="UP000626148"/>
    </source>
</evidence>
<dbReference type="RefSeq" id="WP_189607225.1">
    <property type="nucleotide sequence ID" value="NZ_BMXR01000002.1"/>
</dbReference>
<dbReference type="AlphaFoldDB" id="A0A918K4F0"/>
<gene>
    <name evidence="1" type="ORF">GCM10007392_08200</name>
</gene>
<proteinExistence type="predicted"/>
<organism evidence="1 2">
    <name type="scientific">Saccharospirillum salsuginis</name>
    <dbReference type="NCBI Taxonomy" id="418750"/>
    <lineage>
        <taxon>Bacteria</taxon>
        <taxon>Pseudomonadati</taxon>
        <taxon>Pseudomonadota</taxon>
        <taxon>Gammaproteobacteria</taxon>
        <taxon>Oceanospirillales</taxon>
        <taxon>Saccharospirillaceae</taxon>
        <taxon>Saccharospirillum</taxon>
    </lineage>
</organism>
<evidence type="ECO:0000313" key="1">
    <source>
        <dbReference type="EMBL" id="GGX43807.1"/>
    </source>
</evidence>
<keyword evidence="2" id="KW-1185">Reference proteome</keyword>